<dbReference type="SMART" id="SM00220">
    <property type="entry name" value="S_TKc"/>
    <property type="match status" value="1"/>
</dbReference>
<proteinExistence type="predicted"/>
<dbReference type="PROSITE" id="PS00107">
    <property type="entry name" value="PROTEIN_KINASE_ATP"/>
    <property type="match status" value="1"/>
</dbReference>
<accession>A0ABW1NRY2</accession>
<organism evidence="8 9">
    <name type="scientific">Sphaerisporangium aureirubrum</name>
    <dbReference type="NCBI Taxonomy" id="1544736"/>
    <lineage>
        <taxon>Bacteria</taxon>
        <taxon>Bacillati</taxon>
        <taxon>Actinomycetota</taxon>
        <taxon>Actinomycetes</taxon>
        <taxon>Streptosporangiales</taxon>
        <taxon>Streptosporangiaceae</taxon>
        <taxon>Sphaerisporangium</taxon>
    </lineage>
</organism>
<feature type="region of interest" description="Disordered" evidence="6">
    <location>
        <begin position="792"/>
        <end position="832"/>
    </location>
</feature>
<dbReference type="GO" id="GO:0004674">
    <property type="term" value="F:protein serine/threonine kinase activity"/>
    <property type="evidence" value="ECO:0007669"/>
    <property type="project" value="UniProtKB-EC"/>
</dbReference>
<sequence length="854" mass="93408">MEYAIPLRPSFRYVHEPLQVGDGAIPFLGDMALVDELATRVGYSRGGTFLITGFRGIGKTTLVTHALHRIAENTEPDEIVVPVVLSVARPVTPDRLLYTVLRRTYEQLNELGGLRHLPDEARRSLLLAYQRTSVMLKQSNTATSEAGISVSSGEKGVPGAGLTAKRGRTMATEASYLTYSEHDVEYDLTRVVRAFGGQAAPSFRRSRRRLWGGRRAARVRLVVVLDEVDKMTAGPTGLSVVEDLLTSLKTVLTMRGVHFLVVGGPDLYDHALKDVGRGNSVYESVFAWRLYVPCTWDAAKRLLEAVTAERVRGTEELERYLSFKARGVPRRLLQEFNELVTWDDGRPVIRLDAAASDRIGFYAKLERLLDDLHQETGTFLFPIAIDEDRRRLSAYYVIDWILRTNGRTFSVLDILGSTHQSELDPLLGISRRRVDRLLAHLAGHGVIEAVRELGATATIIPDVAAAQVTAYKLVDNVKEMLLGLARHHESERGGRSFAAPPPGPDGFSGTSADNLVADRYILGARIGAGGMGEVFSGFDLHLRRDVAIKVLYSTAAGSPAALTRFRREAEITIRTRHPHLVAGYQFLDDPRVGPALVLELVEGTALDDLVRDGGPLPPAAAVQVGVALAEAVEYLSGQSIMRLDLKPSNVIVSPFRGPVIIDLGVAREEGSDHLTDTGMFIGTPGYLAPETVEGLDDDYKSDVHALGAVLCYALTGRPPFGKGTLEMVFYNITTGKIDLEADISPALRTAVLNAMTRDPALRSTPRELRDALLSTPEATLLPIPWPTHPNEITGEIPGKFSQPSPDDSPTRTAARPLPGIFAPPPPVNVPHLENDHLFLTREVRFPKAPEQPTP</sequence>
<keyword evidence="4 5" id="KW-0067">ATP-binding</keyword>
<name>A0ABW1NRY2_9ACTN</name>
<evidence type="ECO:0000256" key="5">
    <source>
        <dbReference type="PROSITE-ProRule" id="PRU10141"/>
    </source>
</evidence>
<dbReference type="RefSeq" id="WP_380760485.1">
    <property type="nucleotide sequence ID" value="NZ_JBHSRF010000071.1"/>
</dbReference>
<dbReference type="Gene3D" id="1.10.510.10">
    <property type="entry name" value="Transferase(Phosphotransferase) domain 1"/>
    <property type="match status" value="1"/>
</dbReference>
<evidence type="ECO:0000256" key="6">
    <source>
        <dbReference type="SAM" id="MobiDB-lite"/>
    </source>
</evidence>
<reference evidence="9" key="1">
    <citation type="journal article" date="2019" name="Int. J. Syst. Evol. Microbiol.">
        <title>The Global Catalogue of Microorganisms (GCM) 10K type strain sequencing project: providing services to taxonomists for standard genome sequencing and annotation.</title>
        <authorList>
            <consortium name="The Broad Institute Genomics Platform"/>
            <consortium name="The Broad Institute Genome Sequencing Center for Infectious Disease"/>
            <person name="Wu L."/>
            <person name="Ma J."/>
        </authorList>
    </citation>
    <scope>NUCLEOTIDE SEQUENCE [LARGE SCALE GENOMIC DNA]</scope>
    <source>
        <strain evidence="9">JCM 30346</strain>
    </source>
</reference>
<evidence type="ECO:0000259" key="7">
    <source>
        <dbReference type="PROSITE" id="PS50011"/>
    </source>
</evidence>
<feature type="compositionally biased region" description="Polar residues" evidence="6">
    <location>
        <begin position="801"/>
        <end position="811"/>
    </location>
</feature>
<comment type="caution">
    <text evidence="8">The sequence shown here is derived from an EMBL/GenBank/DDBJ whole genome shotgun (WGS) entry which is preliminary data.</text>
</comment>
<evidence type="ECO:0000256" key="3">
    <source>
        <dbReference type="ARBA" id="ARBA00022777"/>
    </source>
</evidence>
<feature type="binding site" evidence="5">
    <location>
        <position position="549"/>
    </location>
    <ligand>
        <name>ATP</name>
        <dbReference type="ChEBI" id="CHEBI:30616"/>
    </ligand>
</feature>
<dbReference type="InterPro" id="IPR011009">
    <property type="entry name" value="Kinase-like_dom_sf"/>
</dbReference>
<keyword evidence="9" id="KW-1185">Reference proteome</keyword>
<dbReference type="Pfam" id="PF00069">
    <property type="entry name" value="Pkinase"/>
    <property type="match status" value="1"/>
</dbReference>
<dbReference type="InterPro" id="IPR017441">
    <property type="entry name" value="Protein_kinase_ATP_BS"/>
</dbReference>
<evidence type="ECO:0000313" key="8">
    <source>
        <dbReference type="EMBL" id="MFC6085881.1"/>
    </source>
</evidence>
<keyword evidence="1 8" id="KW-0808">Transferase</keyword>
<evidence type="ECO:0000256" key="2">
    <source>
        <dbReference type="ARBA" id="ARBA00022741"/>
    </source>
</evidence>
<dbReference type="SUPFAM" id="SSF56112">
    <property type="entry name" value="Protein kinase-like (PK-like)"/>
    <property type="match status" value="1"/>
</dbReference>
<dbReference type="Gene3D" id="3.40.50.300">
    <property type="entry name" value="P-loop containing nucleotide triphosphate hydrolases"/>
    <property type="match status" value="1"/>
</dbReference>
<dbReference type="InterPro" id="IPR000719">
    <property type="entry name" value="Prot_kinase_dom"/>
</dbReference>
<dbReference type="InterPro" id="IPR027417">
    <property type="entry name" value="P-loop_NTPase"/>
</dbReference>
<evidence type="ECO:0000313" key="9">
    <source>
        <dbReference type="Proteomes" id="UP001596137"/>
    </source>
</evidence>
<dbReference type="EC" id="2.7.11.1" evidence="8"/>
<dbReference type="Proteomes" id="UP001596137">
    <property type="component" value="Unassembled WGS sequence"/>
</dbReference>
<dbReference type="PROSITE" id="PS50011">
    <property type="entry name" value="PROTEIN_KINASE_DOM"/>
    <property type="match status" value="1"/>
</dbReference>
<dbReference type="CDD" id="cd14014">
    <property type="entry name" value="STKc_PknB_like"/>
    <property type="match status" value="1"/>
</dbReference>
<evidence type="ECO:0000256" key="4">
    <source>
        <dbReference type="ARBA" id="ARBA00022840"/>
    </source>
</evidence>
<dbReference type="SUPFAM" id="SSF52540">
    <property type="entry name" value="P-loop containing nucleoside triphosphate hydrolases"/>
    <property type="match status" value="1"/>
</dbReference>
<keyword evidence="3 8" id="KW-0418">Kinase</keyword>
<dbReference type="PANTHER" id="PTHR43289">
    <property type="entry name" value="MITOGEN-ACTIVATED PROTEIN KINASE KINASE KINASE 20-RELATED"/>
    <property type="match status" value="1"/>
</dbReference>
<keyword evidence="2 5" id="KW-0547">Nucleotide-binding</keyword>
<gene>
    <name evidence="8" type="ORF">ACFP1K_32270</name>
</gene>
<protein>
    <submittedName>
        <fullName evidence="8">Serine/threonine-protein kinase</fullName>
        <ecNumber evidence="8">2.7.11.1</ecNumber>
    </submittedName>
</protein>
<evidence type="ECO:0000256" key="1">
    <source>
        <dbReference type="ARBA" id="ARBA00022679"/>
    </source>
</evidence>
<dbReference type="PANTHER" id="PTHR43289:SF34">
    <property type="entry name" value="SERINE_THREONINE-PROTEIN KINASE YBDM-RELATED"/>
    <property type="match status" value="1"/>
</dbReference>
<dbReference type="EMBL" id="JBHSRF010000071">
    <property type="protein sequence ID" value="MFC6085881.1"/>
    <property type="molecule type" value="Genomic_DNA"/>
</dbReference>
<feature type="domain" description="Protein kinase" evidence="7">
    <location>
        <begin position="520"/>
        <end position="773"/>
    </location>
</feature>